<dbReference type="Proteomes" id="UP000592294">
    <property type="component" value="Unassembled WGS sequence"/>
</dbReference>
<comment type="function">
    <text evidence="18">Catalyzes the epimerization of the S- and R-forms of NAD(P)HX, a damaged form of NAD(P)H that is a result of enzymatic or heat-dependent hydration. This is a prerequisite for the S-specific NAD(P)H-hydrate dehydratase to allow the repair of both epimers of NAD(P)HX.</text>
</comment>
<evidence type="ECO:0000313" key="22">
    <source>
        <dbReference type="EMBL" id="NVZ11306.1"/>
    </source>
</evidence>
<keyword evidence="11 18" id="KW-0413">Isomerase</keyword>
<feature type="binding site" evidence="17">
    <location>
        <position position="447"/>
    </location>
    <ligand>
        <name>(6S)-NADPHX</name>
        <dbReference type="ChEBI" id="CHEBI:64076"/>
    </ligand>
</feature>
<comment type="catalytic activity">
    <reaction evidence="16 17 19">
        <text>(6S)-NADPHX + ADP = AMP + phosphate + NADPH + H(+)</text>
        <dbReference type="Rhea" id="RHEA:32235"/>
        <dbReference type="ChEBI" id="CHEBI:15378"/>
        <dbReference type="ChEBI" id="CHEBI:43474"/>
        <dbReference type="ChEBI" id="CHEBI:57783"/>
        <dbReference type="ChEBI" id="CHEBI:64076"/>
        <dbReference type="ChEBI" id="CHEBI:456215"/>
        <dbReference type="ChEBI" id="CHEBI:456216"/>
        <dbReference type="EC" id="4.2.1.136"/>
    </reaction>
</comment>
<dbReference type="GO" id="GO:0052855">
    <property type="term" value="F:ADP-dependent NAD(P)H-hydrate dehydratase activity"/>
    <property type="evidence" value="ECO:0007669"/>
    <property type="project" value="UniProtKB-UniRule"/>
</dbReference>
<comment type="catalytic activity">
    <reaction evidence="1 18 19">
        <text>(6R)-NADHX = (6S)-NADHX</text>
        <dbReference type="Rhea" id="RHEA:32215"/>
        <dbReference type="ChEBI" id="CHEBI:64074"/>
        <dbReference type="ChEBI" id="CHEBI:64075"/>
        <dbReference type="EC" id="5.1.99.6"/>
    </reaction>
</comment>
<comment type="function">
    <text evidence="17">Catalyzes the dehydration of the S-form of NAD(P)HX at the expense of ADP, which is converted to AMP. Together with NAD(P)HX epimerase, which catalyzes the epimerization of the S- and R-forms, the enzyme allows the repair of both epimers of NAD(P)HX, a damaged form of NAD(P)H that is a result of enzymatic or heat-dependent hydration.</text>
</comment>
<comment type="function">
    <text evidence="14 19">Bifunctional enzyme that catalyzes the epimerization of the S- and R-forms of NAD(P)HX and the dehydration of the S-form of NAD(P)HX at the expense of ADP, which is converted to AMP. This allows the repair of both epimers of NAD(P)HX, a damaged form of NAD(P)H that is a result of enzymatic or heat-dependent hydration.</text>
</comment>
<comment type="similarity">
    <text evidence="17">Belongs to the NnrD/CARKD family.</text>
</comment>
<dbReference type="EC" id="4.2.1.136" evidence="19"/>
<dbReference type="InterPro" id="IPR017953">
    <property type="entry name" value="Carbohydrate_kinase_pred_CS"/>
</dbReference>
<dbReference type="InterPro" id="IPR036652">
    <property type="entry name" value="YjeF_N_dom_sf"/>
</dbReference>
<comment type="subunit">
    <text evidence="17">Homotetramer.</text>
</comment>
<feature type="binding site" evidence="18">
    <location>
        <begin position="141"/>
        <end position="147"/>
    </location>
    <ligand>
        <name>(6S)-NADPHX</name>
        <dbReference type="ChEBI" id="CHEBI:64076"/>
    </ligand>
</feature>
<evidence type="ECO:0000256" key="17">
    <source>
        <dbReference type="HAMAP-Rule" id="MF_01965"/>
    </source>
</evidence>
<dbReference type="PROSITE" id="PS51385">
    <property type="entry name" value="YJEF_N"/>
    <property type="match status" value="1"/>
</dbReference>
<dbReference type="InterPro" id="IPR004443">
    <property type="entry name" value="YjeF_N_dom"/>
</dbReference>
<evidence type="ECO:0000256" key="2">
    <source>
        <dbReference type="ARBA" id="ARBA00000909"/>
    </source>
</evidence>
<evidence type="ECO:0000256" key="14">
    <source>
        <dbReference type="ARBA" id="ARBA00025153"/>
    </source>
</evidence>
<evidence type="ECO:0000256" key="11">
    <source>
        <dbReference type="ARBA" id="ARBA00023235"/>
    </source>
</evidence>
<dbReference type="PANTHER" id="PTHR12592">
    <property type="entry name" value="ATP-DEPENDENT (S)-NAD(P)H-HYDRATE DEHYDRATASE FAMILY MEMBER"/>
    <property type="match status" value="1"/>
</dbReference>
<keyword evidence="9 18" id="KW-0630">Potassium</keyword>
<keyword evidence="6 17" id="KW-0547">Nucleotide-binding</keyword>
<feature type="binding site" evidence="18">
    <location>
        <begin position="74"/>
        <end position="78"/>
    </location>
    <ligand>
        <name>(6S)-NADPHX</name>
        <dbReference type="ChEBI" id="CHEBI:64076"/>
    </ligand>
</feature>
<keyword evidence="8 17" id="KW-0521">NADP</keyword>
<evidence type="ECO:0000256" key="10">
    <source>
        <dbReference type="ARBA" id="ARBA00023027"/>
    </source>
</evidence>
<feature type="binding site" evidence="17">
    <location>
        <position position="272"/>
    </location>
    <ligand>
        <name>(6S)-NADPHX</name>
        <dbReference type="ChEBI" id="CHEBI:64076"/>
    </ligand>
</feature>
<evidence type="ECO:0000256" key="7">
    <source>
        <dbReference type="ARBA" id="ARBA00022840"/>
    </source>
</evidence>
<evidence type="ECO:0000256" key="16">
    <source>
        <dbReference type="ARBA" id="ARBA00049209"/>
    </source>
</evidence>
<evidence type="ECO:0000256" key="13">
    <source>
        <dbReference type="ARBA" id="ARBA00023268"/>
    </source>
</evidence>
<keyword evidence="7 17" id="KW-0067">ATP-binding</keyword>
<evidence type="ECO:0000256" key="9">
    <source>
        <dbReference type="ARBA" id="ARBA00022958"/>
    </source>
</evidence>
<dbReference type="GO" id="GO:0110051">
    <property type="term" value="P:metabolite repair"/>
    <property type="evidence" value="ECO:0007669"/>
    <property type="project" value="TreeGrafter"/>
</dbReference>
<dbReference type="HAMAP" id="MF_01966">
    <property type="entry name" value="NADHX_epimerase"/>
    <property type="match status" value="1"/>
</dbReference>
<evidence type="ECO:0000256" key="5">
    <source>
        <dbReference type="ARBA" id="ARBA00022723"/>
    </source>
</evidence>
<evidence type="ECO:0000259" key="21">
    <source>
        <dbReference type="PROSITE" id="PS51385"/>
    </source>
</evidence>
<dbReference type="PANTHER" id="PTHR12592:SF0">
    <property type="entry name" value="ATP-DEPENDENT (S)-NAD(P)H-HYDRATE DEHYDRATASE"/>
    <property type="match status" value="1"/>
</dbReference>
<dbReference type="RefSeq" id="WP_176978007.1">
    <property type="nucleotide sequence ID" value="NZ_JABZEO010000019.1"/>
</dbReference>
<keyword evidence="13" id="KW-0511">Multifunctional enzyme</keyword>
<name>A0A850RGI3_9GAMM</name>
<evidence type="ECO:0000256" key="18">
    <source>
        <dbReference type="HAMAP-Rule" id="MF_01966"/>
    </source>
</evidence>
<dbReference type="GO" id="GO:0046872">
    <property type="term" value="F:metal ion binding"/>
    <property type="evidence" value="ECO:0007669"/>
    <property type="project" value="UniProtKB-UniRule"/>
</dbReference>
<dbReference type="Pfam" id="PF03853">
    <property type="entry name" value="YjeF_N"/>
    <property type="match status" value="1"/>
</dbReference>
<feature type="domain" description="YjeF N-terminal" evidence="21">
    <location>
        <begin position="26"/>
        <end position="227"/>
    </location>
</feature>
<evidence type="ECO:0000256" key="6">
    <source>
        <dbReference type="ARBA" id="ARBA00022741"/>
    </source>
</evidence>
<dbReference type="AlphaFoldDB" id="A0A850RGI3"/>
<gene>
    <name evidence="18" type="primary">nnrE</name>
    <name evidence="17" type="synonym">nnrD</name>
    <name evidence="22" type="ORF">HW932_18815</name>
</gene>
<feature type="binding site" evidence="18">
    <location>
        <position position="75"/>
    </location>
    <ligand>
        <name>K(+)</name>
        <dbReference type="ChEBI" id="CHEBI:29103"/>
    </ligand>
</feature>
<feature type="binding site" evidence="18">
    <location>
        <position position="137"/>
    </location>
    <ligand>
        <name>K(+)</name>
        <dbReference type="ChEBI" id="CHEBI:29103"/>
    </ligand>
</feature>
<keyword evidence="23" id="KW-1185">Reference proteome</keyword>
<evidence type="ECO:0000313" key="23">
    <source>
        <dbReference type="Proteomes" id="UP000592294"/>
    </source>
</evidence>
<dbReference type="SUPFAM" id="SSF64153">
    <property type="entry name" value="YjeF N-terminal domain-like"/>
    <property type="match status" value="1"/>
</dbReference>
<dbReference type="PIRSF" id="PIRSF017184">
    <property type="entry name" value="Nnr"/>
    <property type="match status" value="1"/>
</dbReference>
<feature type="binding site" evidence="17">
    <location>
        <position position="333"/>
    </location>
    <ligand>
        <name>(6S)-NADPHX</name>
        <dbReference type="ChEBI" id="CHEBI:64076"/>
    </ligand>
</feature>
<accession>A0A850RGI3</accession>
<dbReference type="GO" id="GO:0052856">
    <property type="term" value="F:NAD(P)HX epimerase activity"/>
    <property type="evidence" value="ECO:0007669"/>
    <property type="project" value="UniProtKB-UniRule"/>
</dbReference>
<feature type="binding site" evidence="18">
    <location>
        <position position="170"/>
    </location>
    <ligand>
        <name>(6S)-NADPHX</name>
        <dbReference type="ChEBI" id="CHEBI:64076"/>
    </ligand>
</feature>
<comment type="catalytic activity">
    <reaction evidence="15 17 19">
        <text>(6S)-NADHX + ADP = AMP + phosphate + NADH + H(+)</text>
        <dbReference type="Rhea" id="RHEA:32223"/>
        <dbReference type="ChEBI" id="CHEBI:15378"/>
        <dbReference type="ChEBI" id="CHEBI:43474"/>
        <dbReference type="ChEBI" id="CHEBI:57945"/>
        <dbReference type="ChEBI" id="CHEBI:64074"/>
        <dbReference type="ChEBI" id="CHEBI:456215"/>
        <dbReference type="ChEBI" id="CHEBI:456216"/>
        <dbReference type="EC" id="4.2.1.136"/>
    </reaction>
</comment>
<dbReference type="PROSITE" id="PS51383">
    <property type="entry name" value="YJEF_C_3"/>
    <property type="match status" value="1"/>
</dbReference>
<dbReference type="SUPFAM" id="SSF53613">
    <property type="entry name" value="Ribokinase-like"/>
    <property type="match status" value="1"/>
</dbReference>
<evidence type="ECO:0000256" key="8">
    <source>
        <dbReference type="ARBA" id="ARBA00022857"/>
    </source>
</evidence>
<dbReference type="PROSITE" id="PS01049">
    <property type="entry name" value="YJEF_C_1"/>
    <property type="match status" value="1"/>
</dbReference>
<comment type="similarity">
    <text evidence="3 19">In the N-terminal section; belongs to the NnrE/AIBP family.</text>
</comment>
<dbReference type="Gene3D" id="3.40.50.10260">
    <property type="entry name" value="YjeF N-terminal domain"/>
    <property type="match status" value="1"/>
</dbReference>
<dbReference type="CDD" id="cd01171">
    <property type="entry name" value="YXKO-related"/>
    <property type="match status" value="1"/>
</dbReference>
<dbReference type="InterPro" id="IPR030677">
    <property type="entry name" value="Nnr"/>
</dbReference>
<sequence>MRLARLDRPLPDGDRLPHALYRAEQVRRLDRLTIERFGVPGIELMERAGAVAYRLLRERWPNTRRLTILAGTGNNGGDGYVVARLARADGLDVRMLQLGGADRARGEAALSLAAYRDAGGVVEDCLGLPRETDLYVDALLGTGLERPVTGRWAETIAALNAQRAPVLALDIPSGLHADTGRVLGVAVRASATVSFIGLKLGLFVGAGAEYRGELHFSALDVPAQVYAGEILAAARIDWARESRLLAPRSRIAHKGDCGHVLVVGGAPGMSGAARLAGEAALRAGAGLVTIATHPRHADWLNLDRPELMVSAVERPDDLEALIQRADVIAIGPGLGRTDWGRGLWERVRALPHPLVVDADALNLLAESPGCGPDWVLTPHPGEAARLLGVTTAEIESDRLGSAQRLQARFGGVVALKGAGSIVHGPAPRVPAVCSDGNPGMATAGAGDVLTGVIAALRAQGLEADEAARAGVCLHAAAGDRAARAGERGLIATDIIAALRPLSNGLAEVDR</sequence>
<dbReference type="Pfam" id="PF01256">
    <property type="entry name" value="Carb_kinase"/>
    <property type="match status" value="1"/>
</dbReference>
<dbReference type="EMBL" id="JABZEO010000019">
    <property type="protein sequence ID" value="NVZ11306.1"/>
    <property type="molecule type" value="Genomic_DNA"/>
</dbReference>
<comment type="similarity">
    <text evidence="4 19">In the C-terminal section; belongs to the NnrD/CARKD family.</text>
</comment>
<dbReference type="Gene3D" id="3.40.1190.20">
    <property type="match status" value="1"/>
</dbReference>
<evidence type="ECO:0000256" key="1">
    <source>
        <dbReference type="ARBA" id="ARBA00000013"/>
    </source>
</evidence>
<dbReference type="NCBIfam" id="TIGR00197">
    <property type="entry name" value="yjeF_nterm"/>
    <property type="match status" value="1"/>
</dbReference>
<evidence type="ECO:0000256" key="19">
    <source>
        <dbReference type="PIRNR" id="PIRNR017184"/>
    </source>
</evidence>
<dbReference type="EC" id="5.1.99.6" evidence="19"/>
<comment type="similarity">
    <text evidence="18">Belongs to the NnrE/AIBP family.</text>
</comment>
<proteinExistence type="inferred from homology"/>
<dbReference type="NCBIfam" id="TIGR00196">
    <property type="entry name" value="yjeF_cterm"/>
    <property type="match status" value="1"/>
</dbReference>
<evidence type="ECO:0000256" key="12">
    <source>
        <dbReference type="ARBA" id="ARBA00023239"/>
    </source>
</evidence>
<feature type="binding site" evidence="18">
    <location>
        <position position="173"/>
    </location>
    <ligand>
        <name>K(+)</name>
        <dbReference type="ChEBI" id="CHEBI:29103"/>
    </ligand>
</feature>
<keyword evidence="5 18" id="KW-0479">Metal-binding</keyword>
<dbReference type="GO" id="GO:0046496">
    <property type="term" value="P:nicotinamide nucleotide metabolic process"/>
    <property type="evidence" value="ECO:0007669"/>
    <property type="project" value="UniProtKB-UniRule"/>
</dbReference>
<dbReference type="InterPro" id="IPR000631">
    <property type="entry name" value="CARKD"/>
</dbReference>
<keyword evidence="10 17" id="KW-0520">NAD</keyword>
<reference evidence="22 23" key="1">
    <citation type="submission" date="2020-06" db="EMBL/GenBank/DDBJ databases">
        <title>Whole-genome sequence of Allochromatium humboldtianum DSM 21881, type strain.</title>
        <authorList>
            <person name="Kyndt J.A."/>
            <person name="Meyer T.E."/>
        </authorList>
    </citation>
    <scope>NUCLEOTIDE SEQUENCE [LARGE SCALE GENOMIC DNA]</scope>
    <source>
        <strain evidence="22 23">DSM 21881</strain>
    </source>
</reference>
<feature type="binding site" evidence="17">
    <location>
        <position position="446"/>
    </location>
    <ligand>
        <name>AMP</name>
        <dbReference type="ChEBI" id="CHEBI:456215"/>
    </ligand>
</feature>
<feature type="binding site" evidence="17">
    <location>
        <begin position="416"/>
        <end position="420"/>
    </location>
    <ligand>
        <name>AMP</name>
        <dbReference type="ChEBI" id="CHEBI:456215"/>
    </ligand>
</feature>
<evidence type="ECO:0000259" key="20">
    <source>
        <dbReference type="PROSITE" id="PS51383"/>
    </source>
</evidence>
<feature type="domain" description="YjeF C-terminal" evidence="20">
    <location>
        <begin position="237"/>
        <end position="505"/>
    </location>
</feature>
<comment type="catalytic activity">
    <reaction evidence="2 18 19">
        <text>(6R)-NADPHX = (6S)-NADPHX</text>
        <dbReference type="Rhea" id="RHEA:32227"/>
        <dbReference type="ChEBI" id="CHEBI:64076"/>
        <dbReference type="ChEBI" id="CHEBI:64077"/>
        <dbReference type="EC" id="5.1.99.6"/>
    </reaction>
</comment>
<protein>
    <recommendedName>
        <fullName evidence="19">Bifunctional NAD(P)H-hydrate repair enzyme</fullName>
    </recommendedName>
    <alternativeName>
        <fullName evidence="19">Nicotinamide nucleotide repair protein</fullName>
    </alternativeName>
    <domain>
        <recommendedName>
            <fullName evidence="19">ADP-dependent (S)-NAD(P)H-hydrate dehydratase</fullName>
            <ecNumber evidence="19">4.2.1.136</ecNumber>
        </recommendedName>
        <alternativeName>
            <fullName evidence="19">ADP-dependent NAD(P)HX dehydratase</fullName>
        </alternativeName>
    </domain>
    <domain>
        <recommendedName>
            <fullName evidence="19">NAD(P)H-hydrate epimerase</fullName>
            <ecNumber evidence="19">5.1.99.6</ecNumber>
        </recommendedName>
    </domain>
</protein>
<dbReference type="InterPro" id="IPR029056">
    <property type="entry name" value="Ribokinase-like"/>
</dbReference>
<evidence type="ECO:0000256" key="15">
    <source>
        <dbReference type="ARBA" id="ARBA00048238"/>
    </source>
</evidence>
<keyword evidence="12 17" id="KW-0456">Lyase</keyword>
<evidence type="ECO:0000256" key="3">
    <source>
        <dbReference type="ARBA" id="ARBA00006001"/>
    </source>
</evidence>
<comment type="caution">
    <text evidence="22">The sequence shown here is derived from an EMBL/GenBank/DDBJ whole genome shotgun (WGS) entry which is preliminary data.</text>
</comment>
<comment type="cofactor">
    <cofactor evidence="17">
        <name>Mg(2+)</name>
        <dbReference type="ChEBI" id="CHEBI:18420"/>
    </cofactor>
</comment>
<dbReference type="HAMAP" id="MF_01965">
    <property type="entry name" value="NADHX_dehydratase"/>
    <property type="match status" value="1"/>
</dbReference>
<comment type="cofactor">
    <cofactor evidence="18 19">
        <name>K(+)</name>
        <dbReference type="ChEBI" id="CHEBI:29103"/>
    </cofactor>
    <text evidence="18 19">Binds 1 potassium ion per subunit.</text>
</comment>
<dbReference type="PROSITE" id="PS01050">
    <property type="entry name" value="YJEF_C_2"/>
    <property type="match status" value="1"/>
</dbReference>
<evidence type="ECO:0000256" key="4">
    <source>
        <dbReference type="ARBA" id="ARBA00009524"/>
    </source>
</evidence>
<feature type="binding site" evidence="17">
    <location>
        <position position="379"/>
    </location>
    <ligand>
        <name>(6S)-NADPHX</name>
        <dbReference type="ChEBI" id="CHEBI:64076"/>
    </ligand>
</feature>
<comment type="caution">
    <text evidence="18">Lacks conserved residue(s) required for the propagation of feature annotation.</text>
</comment>
<organism evidence="22 23">
    <name type="scientific">Allochromatium humboldtianum</name>
    <dbReference type="NCBI Taxonomy" id="504901"/>
    <lineage>
        <taxon>Bacteria</taxon>
        <taxon>Pseudomonadati</taxon>
        <taxon>Pseudomonadota</taxon>
        <taxon>Gammaproteobacteria</taxon>
        <taxon>Chromatiales</taxon>
        <taxon>Chromatiaceae</taxon>
        <taxon>Allochromatium</taxon>
    </lineage>
</organism>
<dbReference type="GO" id="GO:0005524">
    <property type="term" value="F:ATP binding"/>
    <property type="evidence" value="ECO:0007669"/>
    <property type="project" value="UniProtKB-UniRule"/>
</dbReference>